<name>A0ABU2HB10_9ACTN</name>
<comment type="caution">
    <text evidence="6">The sequence shown here is derived from an EMBL/GenBank/DDBJ whole genome shotgun (WGS) entry which is preliminary data.</text>
</comment>
<accession>A0ABU2HB10</accession>
<dbReference type="SUPFAM" id="SSF52418">
    <property type="entry name" value="Nucleoside phosphorylase/phosphoribosyltransferase catalytic domain"/>
    <property type="match status" value="1"/>
</dbReference>
<proteinExistence type="predicted"/>
<evidence type="ECO:0000259" key="5">
    <source>
        <dbReference type="Pfam" id="PF00591"/>
    </source>
</evidence>
<protein>
    <recommendedName>
        <fullName evidence="5">Glycosyl transferase family 3 domain-containing protein</fullName>
    </recommendedName>
</protein>
<dbReference type="PANTHER" id="PTHR43285:SF2">
    <property type="entry name" value="ANTHRANILATE PHOSPHORIBOSYLTRANSFERASE"/>
    <property type="match status" value="1"/>
</dbReference>
<keyword evidence="4" id="KW-0057">Aromatic amino acid biosynthesis</keyword>
<dbReference type="InterPro" id="IPR035902">
    <property type="entry name" value="Nuc_phospho_transferase"/>
</dbReference>
<organism evidence="6 7">
    <name type="scientific">Lipingzhangella rawalii</name>
    <dbReference type="NCBI Taxonomy" id="2055835"/>
    <lineage>
        <taxon>Bacteria</taxon>
        <taxon>Bacillati</taxon>
        <taxon>Actinomycetota</taxon>
        <taxon>Actinomycetes</taxon>
        <taxon>Streptosporangiales</taxon>
        <taxon>Nocardiopsidaceae</taxon>
        <taxon>Lipingzhangella</taxon>
    </lineage>
</organism>
<feature type="domain" description="Glycosyl transferase family 3" evidence="5">
    <location>
        <begin position="75"/>
        <end position="327"/>
    </location>
</feature>
<evidence type="ECO:0000256" key="4">
    <source>
        <dbReference type="ARBA" id="ARBA00023141"/>
    </source>
</evidence>
<keyword evidence="1" id="KW-0328">Glycosyltransferase</keyword>
<evidence type="ECO:0000313" key="6">
    <source>
        <dbReference type="EMBL" id="MDS1272466.1"/>
    </source>
</evidence>
<keyword evidence="7" id="KW-1185">Reference proteome</keyword>
<dbReference type="InterPro" id="IPR005940">
    <property type="entry name" value="Anthranilate_Pribosyl_Tfrase"/>
</dbReference>
<dbReference type="RefSeq" id="WP_310914050.1">
    <property type="nucleotide sequence ID" value="NZ_JAVLVT010000011.1"/>
</dbReference>
<dbReference type="EMBL" id="JAVLVT010000011">
    <property type="protein sequence ID" value="MDS1272466.1"/>
    <property type="molecule type" value="Genomic_DNA"/>
</dbReference>
<gene>
    <name evidence="6" type="ORF">RIF23_19440</name>
</gene>
<dbReference type="PANTHER" id="PTHR43285">
    <property type="entry name" value="ANTHRANILATE PHOSPHORIBOSYLTRANSFERASE"/>
    <property type="match status" value="1"/>
</dbReference>
<keyword evidence="3" id="KW-0028">Amino-acid biosynthesis</keyword>
<evidence type="ECO:0000256" key="1">
    <source>
        <dbReference type="ARBA" id="ARBA00022676"/>
    </source>
</evidence>
<reference evidence="7" key="1">
    <citation type="submission" date="2023-07" db="EMBL/GenBank/DDBJ databases">
        <title>Novel species in the genus Lipingzhangella isolated from Sambhar Salt Lake.</title>
        <authorList>
            <person name="Jiya N."/>
            <person name="Kajale S."/>
            <person name="Sharma A."/>
        </authorList>
    </citation>
    <scope>NUCLEOTIDE SEQUENCE [LARGE SCALE GENOMIC DNA]</scope>
    <source>
        <strain evidence="7">LS1_29</strain>
    </source>
</reference>
<evidence type="ECO:0000313" key="7">
    <source>
        <dbReference type="Proteomes" id="UP001250214"/>
    </source>
</evidence>
<sequence>MSDVLRSLVSGEPPDRSHTWRQVWERLNTHNLDRAWAAALLSTLATRLPGPDVLRPLLDSLTERHHTGEEQWPGTVNIVGTGGGPHTVNVSTAAAVVAASTGVPVVKTGSRAYQSVLGSYDLVEQLGIPLTVSRGQTHDALDQWGLAFAGPFVYPSELSRLARLLAPTSLRPFGRFLNTLGPFLSNLPVSAQVTGVSTEFPVDTVRALAAGGCPDTVWICHNELGADELLGFVDNVVHVSAPPNEDRETVIARGSLVAAEGTLEDLAPVDPDTAVPHFLDILAGQTNAAIAHTVRLNAAALAVASGHTPDWRDALRAARTTMEGGQARALVERMRATAPSGGPTSTAVAHA</sequence>
<dbReference type="Pfam" id="PF00591">
    <property type="entry name" value="Glycos_transf_3"/>
    <property type="match status" value="1"/>
</dbReference>
<evidence type="ECO:0000256" key="3">
    <source>
        <dbReference type="ARBA" id="ARBA00022822"/>
    </source>
</evidence>
<evidence type="ECO:0000256" key="2">
    <source>
        <dbReference type="ARBA" id="ARBA00022679"/>
    </source>
</evidence>
<keyword evidence="3" id="KW-0822">Tryptophan biosynthesis</keyword>
<dbReference type="Proteomes" id="UP001250214">
    <property type="component" value="Unassembled WGS sequence"/>
</dbReference>
<dbReference type="InterPro" id="IPR000312">
    <property type="entry name" value="Glycosyl_Trfase_fam3"/>
</dbReference>
<dbReference type="Gene3D" id="3.40.1030.10">
    <property type="entry name" value="Nucleoside phosphorylase/phosphoribosyltransferase catalytic domain"/>
    <property type="match status" value="1"/>
</dbReference>
<keyword evidence="2" id="KW-0808">Transferase</keyword>